<evidence type="ECO:0000313" key="5">
    <source>
        <dbReference type="Proteomes" id="UP001454036"/>
    </source>
</evidence>
<dbReference type="Pfam" id="PF00931">
    <property type="entry name" value="NB-ARC"/>
    <property type="match status" value="1"/>
</dbReference>
<accession>A0AAV3PB19</accession>
<dbReference type="GO" id="GO:0006952">
    <property type="term" value="P:defense response"/>
    <property type="evidence" value="ECO:0007669"/>
    <property type="project" value="UniProtKB-KW"/>
</dbReference>
<dbReference type="SUPFAM" id="SSF52540">
    <property type="entry name" value="P-loop containing nucleoside triphosphate hydrolases"/>
    <property type="match status" value="1"/>
</dbReference>
<dbReference type="EMBL" id="BAABME010001188">
    <property type="protein sequence ID" value="GAA0148136.1"/>
    <property type="molecule type" value="Genomic_DNA"/>
</dbReference>
<dbReference type="InterPro" id="IPR002182">
    <property type="entry name" value="NB-ARC"/>
</dbReference>
<dbReference type="GO" id="GO:0043531">
    <property type="term" value="F:ADP binding"/>
    <property type="evidence" value="ECO:0007669"/>
    <property type="project" value="InterPro"/>
</dbReference>
<organism evidence="4 5">
    <name type="scientific">Lithospermum erythrorhizon</name>
    <name type="common">Purple gromwell</name>
    <name type="synonym">Lithospermum officinale var. erythrorhizon</name>
    <dbReference type="NCBI Taxonomy" id="34254"/>
    <lineage>
        <taxon>Eukaryota</taxon>
        <taxon>Viridiplantae</taxon>
        <taxon>Streptophyta</taxon>
        <taxon>Embryophyta</taxon>
        <taxon>Tracheophyta</taxon>
        <taxon>Spermatophyta</taxon>
        <taxon>Magnoliopsida</taxon>
        <taxon>eudicotyledons</taxon>
        <taxon>Gunneridae</taxon>
        <taxon>Pentapetalae</taxon>
        <taxon>asterids</taxon>
        <taxon>lamiids</taxon>
        <taxon>Boraginales</taxon>
        <taxon>Boraginaceae</taxon>
        <taxon>Boraginoideae</taxon>
        <taxon>Lithospermeae</taxon>
        <taxon>Lithospermum</taxon>
    </lineage>
</organism>
<gene>
    <name evidence="4" type="ORF">LIER_07660</name>
</gene>
<protein>
    <recommendedName>
        <fullName evidence="3">NB-ARC domain-containing protein</fullName>
    </recommendedName>
</protein>
<dbReference type="Gene3D" id="1.10.8.430">
    <property type="entry name" value="Helical domain of apoptotic protease-activating factors"/>
    <property type="match status" value="1"/>
</dbReference>
<keyword evidence="5" id="KW-1185">Reference proteome</keyword>
<evidence type="ECO:0000259" key="3">
    <source>
        <dbReference type="Pfam" id="PF00931"/>
    </source>
</evidence>
<dbReference type="PANTHER" id="PTHR36766">
    <property type="entry name" value="PLANT BROAD-SPECTRUM MILDEW RESISTANCE PROTEIN RPW8"/>
    <property type="match status" value="1"/>
</dbReference>
<dbReference type="InterPro" id="IPR042197">
    <property type="entry name" value="Apaf_helical"/>
</dbReference>
<evidence type="ECO:0000256" key="2">
    <source>
        <dbReference type="ARBA" id="ARBA00022821"/>
    </source>
</evidence>
<feature type="domain" description="NB-ARC" evidence="3">
    <location>
        <begin position="1"/>
        <end position="62"/>
    </location>
</feature>
<dbReference type="InterPro" id="IPR027417">
    <property type="entry name" value="P-loop_NTPase"/>
</dbReference>
<reference evidence="4 5" key="1">
    <citation type="submission" date="2024-01" db="EMBL/GenBank/DDBJ databases">
        <title>The complete chloroplast genome sequence of Lithospermum erythrorhizon: insights into the phylogenetic relationship among Boraginaceae species and the maternal lineages of purple gromwells.</title>
        <authorList>
            <person name="Okada T."/>
            <person name="Watanabe K."/>
        </authorList>
    </citation>
    <scope>NUCLEOTIDE SEQUENCE [LARGE SCALE GENOMIC DNA]</scope>
</reference>
<comment type="caution">
    <text evidence="4">The sequence shown here is derived from an EMBL/GenBank/DDBJ whole genome shotgun (WGS) entry which is preliminary data.</text>
</comment>
<evidence type="ECO:0000313" key="4">
    <source>
        <dbReference type="EMBL" id="GAA0148136.1"/>
    </source>
</evidence>
<dbReference type="Proteomes" id="UP001454036">
    <property type="component" value="Unassembled WGS sequence"/>
</dbReference>
<keyword evidence="1" id="KW-0433">Leucine-rich repeat</keyword>
<evidence type="ECO:0000256" key="1">
    <source>
        <dbReference type="ARBA" id="ARBA00022614"/>
    </source>
</evidence>
<name>A0AAV3PB19_LITER</name>
<sequence length="150" mass="17170">MDDMWSIEAWNKLKRIIPDDKMGSRILLTSRETNAIKDVDCNIVHRMTLLSENESWDLLQKKQQICPLHLAEIGKQIAKRCKGLPLAIVVVTGVLLKISNTVESWKAIEESVCSHVMDNQNPCLKDYAGFMSWREKGHLIEQLVCSSCFR</sequence>
<dbReference type="AlphaFoldDB" id="A0AAV3PB19"/>
<dbReference type="PANTHER" id="PTHR36766:SF40">
    <property type="entry name" value="DISEASE RESISTANCE PROTEIN RGA3"/>
    <property type="match status" value="1"/>
</dbReference>
<proteinExistence type="predicted"/>
<keyword evidence="2" id="KW-0611">Plant defense</keyword>